<accession>A0A1T5LD34</accession>
<dbReference type="GO" id="GO:0071949">
    <property type="term" value="F:FAD binding"/>
    <property type="evidence" value="ECO:0007669"/>
    <property type="project" value="InterPro"/>
</dbReference>
<dbReference type="SUPFAM" id="SSF51905">
    <property type="entry name" value="FAD/NAD(P)-binding domain"/>
    <property type="match status" value="1"/>
</dbReference>
<dbReference type="RefSeq" id="WP_079492343.1">
    <property type="nucleotide sequence ID" value="NZ_FUZT01000006.1"/>
</dbReference>
<dbReference type="STRING" id="36842.SAMN02194393_02770"/>
<evidence type="ECO:0000313" key="2">
    <source>
        <dbReference type="EMBL" id="SKC73774.1"/>
    </source>
</evidence>
<protein>
    <submittedName>
        <fullName evidence="2">Dehydrogenase (Flavoprotein)</fullName>
    </submittedName>
</protein>
<keyword evidence="3" id="KW-1185">Reference proteome</keyword>
<dbReference type="PRINTS" id="PR00420">
    <property type="entry name" value="RNGMNOXGNASE"/>
</dbReference>
<dbReference type="InterPro" id="IPR002938">
    <property type="entry name" value="FAD-bd"/>
</dbReference>
<dbReference type="Proteomes" id="UP000190285">
    <property type="component" value="Unassembled WGS sequence"/>
</dbReference>
<evidence type="ECO:0000313" key="3">
    <source>
        <dbReference type="Proteomes" id="UP000190285"/>
    </source>
</evidence>
<dbReference type="OrthoDB" id="9806565at2"/>
<name>A0A1T5LD34_9FIRM</name>
<sequence>MKKQYDIIIIGAGPSGSMTAYNLAKDFDVLIIEAHSLPRDKSCSGVLIKKSVDILEKYFGEIPENVKSTPYTTNGIVIFDEFMKSQDFPDNGVNILRDKFDYWLVKNAANAGADLIDDSKVIKIEESNIGVTVTIKNNDVFKIDSKIVIACDGVNGNSRILTNTPKQDKVITYQKFYEAKASIDKSKFYAYISKNFSEYDAWINTKNDYIVIGTIAKTLTRAKKLHKTFILFLEKQINLQIIREVKDEAWCIPLVIPDLSILLRNRRVFFAGEAAGFLKPFGEGISIGLTSGLCLSDAILKQKSLESIIYEEIEKIYRKNMSKEIEHMKRQWNFLKNFYPHFWTNAIQKKYD</sequence>
<feature type="domain" description="FAD-binding" evidence="1">
    <location>
        <begin position="5"/>
        <end position="165"/>
    </location>
</feature>
<dbReference type="InterPro" id="IPR050407">
    <property type="entry name" value="Geranylgeranyl_reductase"/>
</dbReference>
<dbReference type="EMBL" id="FUZT01000006">
    <property type="protein sequence ID" value="SKC73774.1"/>
    <property type="molecule type" value="Genomic_DNA"/>
</dbReference>
<gene>
    <name evidence="2" type="ORF">SAMN02194393_02770</name>
</gene>
<dbReference type="Pfam" id="PF01494">
    <property type="entry name" value="FAD_binding_3"/>
    <property type="match status" value="1"/>
</dbReference>
<dbReference type="PANTHER" id="PTHR42685">
    <property type="entry name" value="GERANYLGERANYL DIPHOSPHATE REDUCTASE"/>
    <property type="match status" value="1"/>
</dbReference>
<dbReference type="AlphaFoldDB" id="A0A1T5LD34"/>
<reference evidence="2 3" key="1">
    <citation type="submission" date="2017-02" db="EMBL/GenBank/DDBJ databases">
        <authorList>
            <person name="Peterson S.W."/>
        </authorList>
    </citation>
    <scope>NUCLEOTIDE SEQUENCE [LARGE SCALE GENOMIC DNA]</scope>
    <source>
        <strain evidence="2 3">M1</strain>
    </source>
</reference>
<dbReference type="InterPro" id="IPR036188">
    <property type="entry name" value="FAD/NAD-bd_sf"/>
</dbReference>
<evidence type="ECO:0000259" key="1">
    <source>
        <dbReference type="Pfam" id="PF01494"/>
    </source>
</evidence>
<dbReference type="PANTHER" id="PTHR42685:SF22">
    <property type="entry name" value="CONDITIONED MEDIUM FACTOR RECEPTOR 1"/>
    <property type="match status" value="1"/>
</dbReference>
<proteinExistence type="predicted"/>
<organism evidence="2 3">
    <name type="scientific">Maledivibacter halophilus</name>
    <dbReference type="NCBI Taxonomy" id="36842"/>
    <lineage>
        <taxon>Bacteria</taxon>
        <taxon>Bacillati</taxon>
        <taxon>Bacillota</taxon>
        <taxon>Clostridia</taxon>
        <taxon>Peptostreptococcales</taxon>
        <taxon>Caminicellaceae</taxon>
        <taxon>Maledivibacter</taxon>
    </lineage>
</organism>
<dbReference type="Gene3D" id="3.50.50.60">
    <property type="entry name" value="FAD/NAD(P)-binding domain"/>
    <property type="match status" value="1"/>
</dbReference>